<feature type="domain" description="Integral membrane bound transporter" evidence="7">
    <location>
        <begin position="665"/>
        <end position="793"/>
    </location>
</feature>
<feature type="transmembrane region" description="Helical" evidence="6">
    <location>
        <begin position="724"/>
        <end position="742"/>
    </location>
</feature>
<gene>
    <name evidence="8" type="ORF">C2E20_4832</name>
</gene>
<keyword evidence="4 6" id="KW-0472">Membrane</keyword>
<keyword evidence="9" id="KW-1185">Reference proteome</keyword>
<evidence type="ECO:0000259" key="7">
    <source>
        <dbReference type="Pfam" id="PF13515"/>
    </source>
</evidence>
<feature type="transmembrane region" description="Helical" evidence="6">
    <location>
        <begin position="169"/>
        <end position="188"/>
    </location>
</feature>
<dbReference type="OrthoDB" id="10658112at2759"/>
<feature type="transmembrane region" description="Helical" evidence="6">
    <location>
        <begin position="141"/>
        <end position="162"/>
    </location>
</feature>
<dbReference type="InterPro" id="IPR049453">
    <property type="entry name" value="Memb_transporter_dom"/>
</dbReference>
<feature type="transmembrane region" description="Helical" evidence="6">
    <location>
        <begin position="15"/>
        <end position="35"/>
    </location>
</feature>
<feature type="transmembrane region" description="Helical" evidence="6">
    <location>
        <begin position="778"/>
        <end position="799"/>
    </location>
</feature>
<dbReference type="AlphaFoldDB" id="A0A2P6VCL4"/>
<evidence type="ECO:0000313" key="8">
    <source>
        <dbReference type="EMBL" id="PSC71836.1"/>
    </source>
</evidence>
<organism evidence="8 9">
    <name type="scientific">Micractinium conductrix</name>
    <dbReference type="NCBI Taxonomy" id="554055"/>
    <lineage>
        <taxon>Eukaryota</taxon>
        <taxon>Viridiplantae</taxon>
        <taxon>Chlorophyta</taxon>
        <taxon>core chlorophytes</taxon>
        <taxon>Trebouxiophyceae</taxon>
        <taxon>Chlorellales</taxon>
        <taxon>Chlorellaceae</taxon>
        <taxon>Chlorella clade</taxon>
        <taxon>Micractinium</taxon>
    </lineage>
</organism>
<feature type="compositionally biased region" description="Low complexity" evidence="5">
    <location>
        <begin position="307"/>
        <end position="321"/>
    </location>
</feature>
<feature type="transmembrane region" description="Helical" evidence="6">
    <location>
        <begin position="696"/>
        <end position="718"/>
    </location>
</feature>
<keyword evidence="3 6" id="KW-1133">Transmembrane helix</keyword>
<evidence type="ECO:0000256" key="6">
    <source>
        <dbReference type="SAM" id="Phobius"/>
    </source>
</evidence>
<name>A0A2P6VCL4_9CHLO</name>
<accession>A0A2P6VCL4</accession>
<protein>
    <submittedName>
        <fullName evidence="8">Multidrug transporter</fullName>
    </submittedName>
</protein>
<evidence type="ECO:0000256" key="5">
    <source>
        <dbReference type="SAM" id="MobiDB-lite"/>
    </source>
</evidence>
<comment type="caution">
    <text evidence="8">The sequence shown here is derived from an EMBL/GenBank/DDBJ whole genome shotgun (WGS) entry which is preliminary data.</text>
</comment>
<feature type="region of interest" description="Disordered" evidence="5">
    <location>
        <begin position="306"/>
        <end position="336"/>
    </location>
</feature>
<feature type="transmembrane region" description="Helical" evidence="6">
    <location>
        <begin position="749"/>
        <end position="772"/>
    </location>
</feature>
<dbReference type="EMBL" id="LHPF02000013">
    <property type="protein sequence ID" value="PSC71836.1"/>
    <property type="molecule type" value="Genomic_DNA"/>
</dbReference>
<dbReference type="STRING" id="554055.A0A2P6VCL4"/>
<dbReference type="Pfam" id="PF13515">
    <property type="entry name" value="FUSC_2"/>
    <property type="match status" value="1"/>
</dbReference>
<evidence type="ECO:0000256" key="4">
    <source>
        <dbReference type="ARBA" id="ARBA00023136"/>
    </source>
</evidence>
<feature type="transmembrane region" description="Helical" evidence="6">
    <location>
        <begin position="47"/>
        <end position="72"/>
    </location>
</feature>
<keyword evidence="2 6" id="KW-0812">Transmembrane</keyword>
<evidence type="ECO:0000313" key="9">
    <source>
        <dbReference type="Proteomes" id="UP000239649"/>
    </source>
</evidence>
<proteinExistence type="predicted"/>
<reference evidence="8 9" key="1">
    <citation type="journal article" date="2018" name="Plant J.">
        <title>Genome sequences of Chlorella sorokiniana UTEX 1602 and Micractinium conductrix SAG 241.80: implications to maltose excretion by a green alga.</title>
        <authorList>
            <person name="Arriola M.B."/>
            <person name="Velmurugan N."/>
            <person name="Zhang Y."/>
            <person name="Plunkett M.H."/>
            <person name="Hondzo H."/>
            <person name="Barney B.M."/>
        </authorList>
    </citation>
    <scope>NUCLEOTIDE SEQUENCE [LARGE SCALE GENOMIC DNA]</scope>
    <source>
        <strain evidence="8 9">SAG 241.80</strain>
    </source>
</reference>
<evidence type="ECO:0000256" key="2">
    <source>
        <dbReference type="ARBA" id="ARBA00022692"/>
    </source>
</evidence>
<feature type="transmembrane region" description="Helical" evidence="6">
    <location>
        <begin position="200"/>
        <end position="224"/>
    </location>
</feature>
<evidence type="ECO:0000256" key="1">
    <source>
        <dbReference type="ARBA" id="ARBA00004141"/>
    </source>
</evidence>
<dbReference type="Proteomes" id="UP000239649">
    <property type="component" value="Unassembled WGS sequence"/>
</dbReference>
<evidence type="ECO:0000256" key="3">
    <source>
        <dbReference type="ARBA" id="ARBA00022989"/>
    </source>
</evidence>
<dbReference type="GO" id="GO:0016020">
    <property type="term" value="C:membrane"/>
    <property type="evidence" value="ECO:0007669"/>
    <property type="project" value="UniProtKB-SubCell"/>
</dbReference>
<sequence>MVGVFVSTLFVTVPALRFPLACMVAVIVPQVLLLLGPDRSAGGRIFASGIICACSLAGGVMGGCVVSLAFLARGEGEPLLAFLPEELRRVGAYPQATVAQLQQRLAQQAVTELPPALLDQLSIVKADLERWLDAPAFAPSFWALLCVLSAALFAPLALARAYAPGMQSLFVLISALMAGNVVVFSFLAQAYTLELFWREIVLGFVYAGLATSLCSLAAGCLLYVRSAHDEARRAAAAILLLGGSHISRVASTLLEGQGREPVAAAAAAAPVASGEGGSASGAKPGGGASAEERFRCHLAQLTGEGGSAAAQDAGGSRASGATEEQPGDPPSAARAEFQRQWARLKRSLGMAVFEPPIPGLCSQPGASLALYGRLQSELELLFGAVFALGAACSRVRLEELGSGAAGRAASDVFARVAGALAGALATAAAACAGCGEALAHMPLGRPCSGPALPWRPVDPARWAALREELVGGVSAMAAFYNTGRAELGLDFALEVDRDQSHALMSIMPAAVQLLHRLQSVEAAAAAALGVPAPAVDDSVGGSEPPSCDVEKGGKCAAGGGGGGSSRATMAAPSAAQRMRPYVANAAALLTLLSSAAAWMAIAKGVATGCRGLRAALSSRATLRSALRRPAPQFAIKWWLGNSLAMAGSLLFIWKGPSLESLLGEMRQFTSWTPLYFTMATALILQPNVEVSANRGVLRTLGIALGGLLGLAAGCNASLLANPFYFTGVILLGTAAFSLPAVVPEFRFSLAMACYTFTGILACTYLGCCGAVATWQDMAAKAVPTALGALWALALTALVLPRYSSNAMLAQQAGIMRDIFRMLCSQRDEVVAAARERRAPALGPCFAELSDKVARITAVGAELGTAAIDPRQHPLLALSLAPPPVVQLMQARLLSLASHAWASLCTVARPEWRAADGGGNGKVAQPDAASLAAGDYFRIMAEHKGLADSHQAMMAAQQALVEACAEDLEQGRHPAGVAQLRRHVAAALAVAADARLACHLASLGEHRSQLLAQLAGTPCLLPDLVFSGWLASFGACLDELLVLGRVLASPPAQHRDWLGGWLTAWRHTRTQV</sequence>
<comment type="subcellular location">
    <subcellularLocation>
        <location evidence="1">Membrane</location>
        <topology evidence="1">Multi-pass membrane protein</topology>
    </subcellularLocation>
</comment>